<dbReference type="VEuPathDB" id="FungiDB:TRIVIDRAFT_228308"/>
<dbReference type="RefSeq" id="XP_013949472.1">
    <property type="nucleotide sequence ID" value="XM_014093997.1"/>
</dbReference>
<sequence length="171" mass="19456">MPSAAALENRLNTLYSQYESLRPESSDADLEKFASLFSDNCTVFLKSMREAKDPAVNRQAIVAVLREMMKDQYLEKRKVVSQLINEQDSRAFVEMENRYNVHSKVLEDFPETLVATFDDEGLVNTFKLYSCRSHLVMMIQAATGEGPYSEEIMKGTVTMSTSIVVMIVNIY</sequence>
<dbReference type="eggNOG" id="ENOG502RR6U">
    <property type="taxonomic scope" value="Eukaryota"/>
</dbReference>
<proteinExistence type="predicted"/>
<organism evidence="1 2">
    <name type="scientific">Hypocrea virens (strain Gv29-8 / FGSC 10586)</name>
    <name type="common">Gliocladium virens</name>
    <name type="synonym">Trichoderma virens</name>
    <dbReference type="NCBI Taxonomy" id="413071"/>
    <lineage>
        <taxon>Eukaryota</taxon>
        <taxon>Fungi</taxon>
        <taxon>Dikarya</taxon>
        <taxon>Ascomycota</taxon>
        <taxon>Pezizomycotina</taxon>
        <taxon>Sordariomycetes</taxon>
        <taxon>Hypocreomycetidae</taxon>
        <taxon>Hypocreales</taxon>
        <taxon>Hypocreaceae</taxon>
        <taxon>Trichoderma</taxon>
    </lineage>
</organism>
<dbReference type="Proteomes" id="UP000007115">
    <property type="component" value="Unassembled WGS sequence"/>
</dbReference>
<dbReference type="InterPro" id="IPR032710">
    <property type="entry name" value="NTF2-like_dom_sf"/>
</dbReference>
<reference evidence="1 2" key="1">
    <citation type="journal article" date="2011" name="Genome Biol.">
        <title>Comparative genome sequence analysis underscores mycoparasitism as the ancestral life style of Trichoderma.</title>
        <authorList>
            <person name="Kubicek C.P."/>
            <person name="Herrera-Estrella A."/>
            <person name="Seidl-Seiboth V."/>
            <person name="Martinez D.A."/>
            <person name="Druzhinina I.S."/>
            <person name="Thon M."/>
            <person name="Zeilinger S."/>
            <person name="Casas-Flores S."/>
            <person name="Horwitz B.A."/>
            <person name="Mukherjee P.K."/>
            <person name="Mukherjee M."/>
            <person name="Kredics L."/>
            <person name="Alcaraz L.D."/>
            <person name="Aerts A."/>
            <person name="Antal Z."/>
            <person name="Atanasova L."/>
            <person name="Cervantes-Badillo M.G."/>
            <person name="Challacombe J."/>
            <person name="Chertkov O."/>
            <person name="McCluskey K."/>
            <person name="Coulpier F."/>
            <person name="Deshpande N."/>
            <person name="von Doehren H."/>
            <person name="Ebbole D.J."/>
            <person name="Esquivel-Naranjo E.U."/>
            <person name="Fekete E."/>
            <person name="Flipphi M."/>
            <person name="Glaser F."/>
            <person name="Gomez-Rodriguez E.Y."/>
            <person name="Gruber S."/>
            <person name="Han C."/>
            <person name="Henrissat B."/>
            <person name="Hermosa R."/>
            <person name="Hernandez-Onate M."/>
            <person name="Karaffa L."/>
            <person name="Kosti I."/>
            <person name="Le Crom S."/>
            <person name="Lindquist E."/>
            <person name="Lucas S."/>
            <person name="Luebeck M."/>
            <person name="Luebeck P.S."/>
            <person name="Margeot A."/>
            <person name="Metz B."/>
            <person name="Misra M."/>
            <person name="Nevalainen H."/>
            <person name="Omann M."/>
            <person name="Packer N."/>
            <person name="Perrone G."/>
            <person name="Uresti-Rivera E.E."/>
            <person name="Salamov A."/>
            <person name="Schmoll M."/>
            <person name="Seiboth B."/>
            <person name="Shapiro H."/>
            <person name="Sukno S."/>
            <person name="Tamayo-Ramos J.A."/>
            <person name="Tisch D."/>
            <person name="Wiest A."/>
            <person name="Wilkinson H.H."/>
            <person name="Zhang M."/>
            <person name="Coutinho P.M."/>
            <person name="Kenerley C.M."/>
            <person name="Monte E."/>
            <person name="Baker S.E."/>
            <person name="Grigoriev I.V."/>
        </authorList>
    </citation>
    <scope>NUCLEOTIDE SEQUENCE [LARGE SCALE GENOMIC DNA]</scope>
    <source>
        <strain evidence="2">Gv29-8 / FGSC 10586</strain>
    </source>
</reference>
<gene>
    <name evidence="1" type="ORF">TRIVIDRAFT_228308</name>
</gene>
<evidence type="ECO:0000313" key="2">
    <source>
        <dbReference type="Proteomes" id="UP000007115"/>
    </source>
</evidence>
<dbReference type="HOGENOM" id="CLU_1713438_0_0_1"/>
<dbReference type="EMBL" id="ABDF02000092">
    <property type="protein sequence ID" value="EHK15269.1"/>
    <property type="molecule type" value="Genomic_DNA"/>
</dbReference>
<evidence type="ECO:0000313" key="1">
    <source>
        <dbReference type="EMBL" id="EHK15269.1"/>
    </source>
</evidence>
<dbReference type="OrthoDB" id="3775006at2759"/>
<dbReference type="OMA" id="ENRYNVH"/>
<keyword evidence="2" id="KW-1185">Reference proteome</keyword>
<comment type="caution">
    <text evidence="1">The sequence shown here is derived from an EMBL/GenBank/DDBJ whole genome shotgun (WGS) entry which is preliminary data.</text>
</comment>
<dbReference type="SUPFAM" id="SSF54427">
    <property type="entry name" value="NTF2-like"/>
    <property type="match status" value="1"/>
</dbReference>
<dbReference type="Gene3D" id="3.10.450.50">
    <property type="match status" value="1"/>
</dbReference>
<name>G9NC44_HYPVG</name>
<dbReference type="InParanoid" id="G9NC44"/>
<protein>
    <submittedName>
        <fullName evidence="1">Uncharacterized protein</fullName>
    </submittedName>
</protein>
<accession>G9NC44</accession>
<dbReference type="AlphaFoldDB" id="G9NC44"/>
<dbReference type="GeneID" id="25792161"/>